<evidence type="ECO:0000313" key="9">
    <source>
        <dbReference type="EMBL" id="KAA3462111.1"/>
    </source>
</evidence>
<dbReference type="SMART" id="SM00380">
    <property type="entry name" value="AP2"/>
    <property type="match status" value="2"/>
</dbReference>
<feature type="region of interest" description="Disordered" evidence="7">
    <location>
        <begin position="195"/>
        <end position="243"/>
    </location>
</feature>
<comment type="similarity">
    <text evidence="6">Belongs to the AP2/ERF transcription factor family. ERF subfamily.</text>
</comment>
<dbReference type="InterPro" id="IPR001471">
    <property type="entry name" value="AP2/ERF_dom"/>
</dbReference>
<keyword evidence="4" id="KW-0804">Transcription</keyword>
<dbReference type="SUPFAM" id="SSF54171">
    <property type="entry name" value="DNA-binding domain"/>
    <property type="match status" value="2"/>
</dbReference>
<evidence type="ECO:0000256" key="6">
    <source>
        <dbReference type="ARBA" id="ARBA00024343"/>
    </source>
</evidence>
<dbReference type="InterPro" id="IPR016177">
    <property type="entry name" value="DNA-bd_dom_sf"/>
</dbReference>
<keyword evidence="3" id="KW-0238">DNA-binding</keyword>
<keyword evidence="10" id="KW-1185">Reference proteome</keyword>
<evidence type="ECO:0000256" key="3">
    <source>
        <dbReference type="ARBA" id="ARBA00023125"/>
    </source>
</evidence>
<dbReference type="PANTHER" id="PTHR31190">
    <property type="entry name" value="DNA-BINDING DOMAIN"/>
    <property type="match status" value="1"/>
</dbReference>
<dbReference type="CDD" id="cd00018">
    <property type="entry name" value="AP2"/>
    <property type="match status" value="2"/>
</dbReference>
<dbReference type="PANTHER" id="PTHR31190:SF418">
    <property type="entry name" value="ETHYLENE-RESPONSIVE TRANSCRIPTION FACTOR 13-LIKE"/>
    <property type="match status" value="1"/>
</dbReference>
<name>A0A5B6UVD7_9ROSI</name>
<keyword evidence="2" id="KW-0805">Transcription regulation</keyword>
<reference evidence="10" key="1">
    <citation type="journal article" date="2019" name="Plant Biotechnol. J.">
        <title>Genome sequencing of the Australian wild diploid species Gossypium australe highlights disease resistance and delayed gland morphogenesis.</title>
        <authorList>
            <person name="Cai Y."/>
            <person name="Cai X."/>
            <person name="Wang Q."/>
            <person name="Wang P."/>
            <person name="Zhang Y."/>
            <person name="Cai C."/>
            <person name="Xu Y."/>
            <person name="Wang K."/>
            <person name="Zhou Z."/>
            <person name="Wang C."/>
            <person name="Geng S."/>
            <person name="Li B."/>
            <person name="Dong Q."/>
            <person name="Hou Y."/>
            <person name="Wang H."/>
            <person name="Ai P."/>
            <person name="Liu Z."/>
            <person name="Yi F."/>
            <person name="Sun M."/>
            <person name="An G."/>
            <person name="Cheng J."/>
            <person name="Zhang Y."/>
            <person name="Shi Q."/>
            <person name="Xie Y."/>
            <person name="Shi X."/>
            <person name="Chang Y."/>
            <person name="Huang F."/>
            <person name="Chen Y."/>
            <person name="Hong S."/>
            <person name="Mi L."/>
            <person name="Sun Q."/>
            <person name="Zhang L."/>
            <person name="Zhou B."/>
            <person name="Peng R."/>
            <person name="Zhang X."/>
            <person name="Liu F."/>
        </authorList>
    </citation>
    <scope>NUCLEOTIDE SEQUENCE [LARGE SCALE GENOMIC DNA]</scope>
    <source>
        <strain evidence="10">cv. PA1801</strain>
    </source>
</reference>
<protein>
    <submittedName>
        <fullName evidence="9">Ethylene-responsive transcription factor 13-like</fullName>
    </submittedName>
</protein>
<comment type="subcellular location">
    <subcellularLocation>
        <location evidence="1">Nucleus</location>
    </subcellularLocation>
</comment>
<evidence type="ECO:0000256" key="5">
    <source>
        <dbReference type="ARBA" id="ARBA00023242"/>
    </source>
</evidence>
<dbReference type="OrthoDB" id="1647183at2759"/>
<dbReference type="Gene3D" id="3.30.730.10">
    <property type="entry name" value="AP2/ERF domain"/>
    <property type="match status" value="2"/>
</dbReference>
<keyword evidence="5" id="KW-0539">Nucleus</keyword>
<dbReference type="GO" id="GO:0003700">
    <property type="term" value="F:DNA-binding transcription factor activity"/>
    <property type="evidence" value="ECO:0007669"/>
    <property type="project" value="InterPro"/>
</dbReference>
<dbReference type="InterPro" id="IPR044808">
    <property type="entry name" value="ERF_plant"/>
</dbReference>
<dbReference type="EMBL" id="SMMG02000009">
    <property type="protein sequence ID" value="KAA3462111.1"/>
    <property type="molecule type" value="Genomic_DNA"/>
</dbReference>
<feature type="domain" description="AP2/ERF" evidence="8">
    <location>
        <begin position="340"/>
        <end position="398"/>
    </location>
</feature>
<dbReference type="FunFam" id="3.30.730.10:FF:000001">
    <property type="entry name" value="Ethylene-responsive transcription factor 2"/>
    <property type="match status" value="2"/>
</dbReference>
<dbReference type="Proteomes" id="UP000325315">
    <property type="component" value="Unassembled WGS sequence"/>
</dbReference>
<dbReference type="AlphaFoldDB" id="A0A5B6UVD7"/>
<dbReference type="PRINTS" id="PR00367">
    <property type="entry name" value="ETHRSPELEMNT"/>
</dbReference>
<proteinExistence type="inferred from homology"/>
<evidence type="ECO:0000259" key="8">
    <source>
        <dbReference type="PROSITE" id="PS51032"/>
    </source>
</evidence>
<dbReference type="PROSITE" id="PS51032">
    <property type="entry name" value="AP2_ERF"/>
    <property type="match status" value="2"/>
</dbReference>
<evidence type="ECO:0000313" key="10">
    <source>
        <dbReference type="Proteomes" id="UP000325315"/>
    </source>
</evidence>
<gene>
    <name evidence="9" type="ORF">EPI10_028633</name>
</gene>
<dbReference type="GO" id="GO:0009873">
    <property type="term" value="P:ethylene-activated signaling pathway"/>
    <property type="evidence" value="ECO:0007669"/>
    <property type="project" value="InterPro"/>
</dbReference>
<feature type="domain" description="AP2/ERF" evidence="8">
    <location>
        <begin position="131"/>
        <end position="189"/>
    </location>
</feature>
<evidence type="ECO:0000256" key="1">
    <source>
        <dbReference type="ARBA" id="ARBA00004123"/>
    </source>
</evidence>
<evidence type="ECO:0000256" key="2">
    <source>
        <dbReference type="ARBA" id="ARBA00023015"/>
    </source>
</evidence>
<dbReference type="GO" id="GO:0005634">
    <property type="term" value="C:nucleus"/>
    <property type="evidence" value="ECO:0007669"/>
    <property type="project" value="UniProtKB-SubCell"/>
</dbReference>
<feature type="region of interest" description="Disordered" evidence="7">
    <location>
        <begin position="408"/>
        <end position="450"/>
    </location>
</feature>
<feature type="compositionally biased region" description="Low complexity" evidence="7">
    <location>
        <begin position="422"/>
        <end position="435"/>
    </location>
</feature>
<dbReference type="InterPro" id="IPR036955">
    <property type="entry name" value="AP2/ERF_dom_sf"/>
</dbReference>
<comment type="caution">
    <text evidence="9">The sequence shown here is derived from an EMBL/GenBank/DDBJ whole genome shotgun (WGS) entry which is preliminary data.</text>
</comment>
<dbReference type="GO" id="GO:0003677">
    <property type="term" value="F:DNA binding"/>
    <property type="evidence" value="ECO:0007669"/>
    <property type="project" value="UniProtKB-KW"/>
</dbReference>
<sequence>MEIISESEFNILESFHHYLFDDFYETPAATITCSSDNGVFVDQPCYNRSSSFSGVFLNESWGDLPLKMDDSEDMVVYSALRDAANSGWTPSNEVTAAEAVEEVVVSSGEEKEGIVNVESVTNAPRPPRGINFKGVRRRPWGKYAAEIRDPKRNGARIWLGTYETPEDAALAYDRAAFEMRGAKAKLNFPHLIGSNTSEPIRVGSRRRSPEPSASTTSYGLRDSSPKPKKRKSASNSEDKATPEVVQLNTWSTFGDQKMYGESVDVGLLESIGRYLLEDDFETQCPATDDTIGVDQWITFDQFLDDFAVAGELNVSFPTREVNADSEVVETKLHALPKKAHYKGVRRRPWGTYAAEIRDPKRKGARIWLGTYETPEDAALAYDRAAFEMRGAKAKLNFPHLVGSDQVEPVRVSNNKRRSPEPASSSAWLSSASSTSDNGTPTSKRRMNEINSVVKSELGSEFELNMF</sequence>
<organism evidence="9 10">
    <name type="scientific">Gossypium australe</name>
    <dbReference type="NCBI Taxonomy" id="47621"/>
    <lineage>
        <taxon>Eukaryota</taxon>
        <taxon>Viridiplantae</taxon>
        <taxon>Streptophyta</taxon>
        <taxon>Embryophyta</taxon>
        <taxon>Tracheophyta</taxon>
        <taxon>Spermatophyta</taxon>
        <taxon>Magnoliopsida</taxon>
        <taxon>eudicotyledons</taxon>
        <taxon>Gunneridae</taxon>
        <taxon>Pentapetalae</taxon>
        <taxon>rosids</taxon>
        <taxon>malvids</taxon>
        <taxon>Malvales</taxon>
        <taxon>Malvaceae</taxon>
        <taxon>Malvoideae</taxon>
        <taxon>Gossypium</taxon>
    </lineage>
</organism>
<evidence type="ECO:0000256" key="4">
    <source>
        <dbReference type="ARBA" id="ARBA00023163"/>
    </source>
</evidence>
<dbReference type="Pfam" id="PF00847">
    <property type="entry name" value="AP2"/>
    <property type="match status" value="2"/>
</dbReference>
<accession>A0A5B6UVD7</accession>
<evidence type="ECO:0000256" key="7">
    <source>
        <dbReference type="SAM" id="MobiDB-lite"/>
    </source>
</evidence>